<dbReference type="PROSITE" id="PS01124">
    <property type="entry name" value="HTH_ARAC_FAMILY_2"/>
    <property type="match status" value="1"/>
</dbReference>
<sequence length="1391" mass="157956">MRVRPFLLMAFFFLMQHALYGQDNPYQFYHLDINNGLSNNQINCIFRDSKGFMWFGTTSGLNRYDGYKFRVFKNDNRDTNSIAQNFVSNIFEGPENKMWVLTHNYFSIYDPQTEKFSNNIHSQLDRFRIGTSDLRLIKKDSWGNFWFITNNRGAYCYQPQSGITEFYDHSAKSKISLHSDQVMDIADCGNGIIWVIYSDGVLEKLDINNHRIIEIAHVPATTEGKSNFSFFATVDQQQNLWLWANGSQIGVYRYDAGLRSFKHFAKEEPGYKLNSNIVNSITIGDDQKIWIGTDHGGIDIVDPKTFNIVYLTSREDDPKSLRGNSVVLYKDVEGIIWAGTYKQGISYYRKGIFQFPLYRHFPADKASLPFEDVDCFKEDKAGNLWIGTNGGGLIYFDRKNNKYTRYTHDPGNANSLSNDIVISLCIDYEGKLWIGTYFGGLECFDGKTFTHHRHNDKIAGTISDDRVYCLFEDRSHNIWAGTFAGGISVYNRATGSFTKPFPNLSSSYIAALYPDAQQNVWVGEDEGIDVINTKTNKITRYIHQSKNPNSPIAYDINGITQDSRGLMWIGTKGGLSVLNPKTGKFTNLDGNTNLPANNVLNIIEDKQGRMWLSSSNGIACISIRGNNNNYQFDIKNFDEADGLQGREFNLNAAYKTRNGEMIFGGAHGFNFFDPSKVSIQVRKPKLAFTDLQLFNKSVAVGDTIKGSVVLQKAISSIQSVVFNYRQNVFSIEFAAADFFNPNKIQYQYKLEGFDKGWLNSPATSRKATYTNLDAGDYVFKVRAFNTNDAGNAGTIALKIKVLPPFWKSPLAYVLYAIAFIAALLYIRHRGILKLKKEFEIKQHQLETERQIAKEREEAHRMHELDLMKIKFFTNVSHEFRTPLSLILSPIDQMIKSSDKPDQQQQLTMIKRNGRRLLNLVNQLLDFRKMEFKELKLSPAKGDIVNFTREVSASFSDIADKKNIRFAFDSEIESLFTAFDHDKLERVLFNLLSNAFKFTPNGGHICVFLSLKAETDADGKQLLEIKVLDTGIGINADKQEKIFERFFQDNMPQNLLNQGSGIGLSITREFVKMHGGDISVESEVGEGSCFTILLPVIAGHQASETDGVQKIAPESKKVKEHNGDPARKPLVLLIEDNDDLRFYLKDNLKHLFTIIEANNGKEGWQKALALHPGIIVSDIHMPEMNGIELCEKIKADSRTADIPVILLTALCEEEDQLSGLGSGANDYVMKPFNFEILLSKIQNLLHLQETLKRTYQKHVEINVQQMEIESEDEKFIKNAVTIIEANITNYNFSVEELSRLLLMSRVSLYKKLLTLTGKTPVDFIRSIRLKKAMQLLQKSKLNIASVAYEVGFSNPTYFAKVFREEYGVLPSDYVNQLKRNEASQESSLAGAR</sequence>
<dbReference type="GO" id="GO:0005524">
    <property type="term" value="F:ATP binding"/>
    <property type="evidence" value="ECO:0007669"/>
    <property type="project" value="UniProtKB-KW"/>
</dbReference>
<keyword evidence="7" id="KW-0067">ATP-binding</keyword>
<dbReference type="OrthoDB" id="9809670at2"/>
<dbReference type="InterPro" id="IPR013783">
    <property type="entry name" value="Ig-like_fold"/>
</dbReference>
<dbReference type="SMART" id="SM00387">
    <property type="entry name" value="HATPase_c"/>
    <property type="match status" value="1"/>
</dbReference>
<dbReference type="InterPro" id="IPR003661">
    <property type="entry name" value="HisK_dim/P_dom"/>
</dbReference>
<dbReference type="Pfam" id="PF07495">
    <property type="entry name" value="Y_Y_Y"/>
    <property type="match status" value="1"/>
</dbReference>
<dbReference type="InterPro" id="IPR036097">
    <property type="entry name" value="HisK_dim/P_sf"/>
</dbReference>
<evidence type="ECO:0000259" key="14">
    <source>
        <dbReference type="PROSITE" id="PS01124"/>
    </source>
</evidence>
<dbReference type="FunFam" id="1.10.287.130:FF:000045">
    <property type="entry name" value="Two-component system sensor histidine kinase/response regulator"/>
    <property type="match status" value="1"/>
</dbReference>
<dbReference type="PROSITE" id="PS50109">
    <property type="entry name" value="HIS_KIN"/>
    <property type="match status" value="1"/>
</dbReference>
<protein>
    <recommendedName>
        <fullName evidence="2">histidine kinase</fullName>
        <ecNumber evidence="2">2.7.13.3</ecNumber>
    </recommendedName>
</protein>
<dbReference type="InterPro" id="IPR011110">
    <property type="entry name" value="Reg_prop"/>
</dbReference>
<evidence type="ECO:0000256" key="13">
    <source>
        <dbReference type="SAM" id="SignalP"/>
    </source>
</evidence>
<comment type="catalytic activity">
    <reaction evidence="1">
        <text>ATP + protein L-histidine = ADP + protein N-phospho-L-histidine.</text>
        <dbReference type="EC" id="2.7.13.3"/>
    </reaction>
</comment>
<dbReference type="Gene3D" id="3.40.50.2300">
    <property type="match status" value="1"/>
</dbReference>
<dbReference type="KEGG" id="mgin:FRZ54_19870"/>
<keyword evidence="3 12" id="KW-0597">Phosphoprotein</keyword>
<dbReference type="CDD" id="cd00082">
    <property type="entry name" value="HisKA"/>
    <property type="match status" value="1"/>
</dbReference>
<organism evidence="17 18">
    <name type="scientific">Mucilaginibacter ginsenosidivorans</name>
    <dbReference type="NCBI Taxonomy" id="398053"/>
    <lineage>
        <taxon>Bacteria</taxon>
        <taxon>Pseudomonadati</taxon>
        <taxon>Bacteroidota</taxon>
        <taxon>Sphingobacteriia</taxon>
        <taxon>Sphingobacteriales</taxon>
        <taxon>Sphingobacteriaceae</taxon>
        <taxon>Mucilaginibacter</taxon>
    </lineage>
</organism>
<dbReference type="Pfam" id="PF00512">
    <property type="entry name" value="HisKA"/>
    <property type="match status" value="1"/>
</dbReference>
<dbReference type="CDD" id="cd17574">
    <property type="entry name" value="REC_OmpR"/>
    <property type="match status" value="1"/>
</dbReference>
<dbReference type="EC" id="2.7.13.3" evidence="2"/>
<dbReference type="CDD" id="cd16922">
    <property type="entry name" value="HATPase_EvgS-ArcB-TorS-like"/>
    <property type="match status" value="1"/>
</dbReference>
<dbReference type="PANTHER" id="PTHR43547:SF2">
    <property type="entry name" value="HYBRID SIGNAL TRANSDUCTION HISTIDINE KINASE C"/>
    <property type="match status" value="1"/>
</dbReference>
<evidence type="ECO:0000256" key="10">
    <source>
        <dbReference type="ARBA" id="ARBA00023125"/>
    </source>
</evidence>
<dbReference type="Gene3D" id="1.10.10.60">
    <property type="entry name" value="Homeodomain-like"/>
    <property type="match status" value="2"/>
</dbReference>
<dbReference type="Proteomes" id="UP000321479">
    <property type="component" value="Chromosome"/>
</dbReference>
<reference evidence="17 18" key="1">
    <citation type="journal article" date="2017" name="Curr. Microbiol.">
        <title>Mucilaginibacter ginsenosidivorans sp. nov., Isolated from Soil of Ginseng Field.</title>
        <authorList>
            <person name="Kim M.M."/>
            <person name="Siddiqi M.Z."/>
            <person name="Im W.T."/>
        </authorList>
    </citation>
    <scope>NUCLEOTIDE SEQUENCE [LARGE SCALE GENOMIC DNA]</scope>
    <source>
        <strain evidence="17 18">Gsoil 3017</strain>
    </source>
</reference>
<dbReference type="FunFam" id="2.60.40.10:FF:000791">
    <property type="entry name" value="Two-component system sensor histidine kinase/response regulator"/>
    <property type="match status" value="1"/>
</dbReference>
<evidence type="ECO:0000256" key="8">
    <source>
        <dbReference type="ARBA" id="ARBA00023012"/>
    </source>
</evidence>
<feature type="modified residue" description="4-aspartylphosphate" evidence="12">
    <location>
        <position position="1177"/>
    </location>
</feature>
<keyword evidence="5" id="KW-0547">Nucleotide-binding</keyword>
<dbReference type="SUPFAM" id="SSF63829">
    <property type="entry name" value="Calcium-dependent phosphotriesterase"/>
    <property type="match status" value="3"/>
</dbReference>
<dbReference type="InterPro" id="IPR004358">
    <property type="entry name" value="Sig_transdc_His_kin-like_C"/>
</dbReference>
<keyword evidence="10" id="KW-0238">DNA-binding</keyword>
<dbReference type="PROSITE" id="PS50110">
    <property type="entry name" value="RESPONSE_REGULATORY"/>
    <property type="match status" value="1"/>
</dbReference>
<dbReference type="Pfam" id="PF07494">
    <property type="entry name" value="Reg_prop"/>
    <property type="match status" value="5"/>
</dbReference>
<dbReference type="InterPro" id="IPR003594">
    <property type="entry name" value="HATPase_dom"/>
</dbReference>
<keyword evidence="8" id="KW-0902">Two-component regulatory system</keyword>
<dbReference type="SUPFAM" id="SSF46689">
    <property type="entry name" value="Homeodomain-like"/>
    <property type="match status" value="1"/>
</dbReference>
<dbReference type="PROSITE" id="PS00041">
    <property type="entry name" value="HTH_ARAC_FAMILY_1"/>
    <property type="match status" value="1"/>
</dbReference>
<feature type="signal peptide" evidence="13">
    <location>
        <begin position="1"/>
        <end position="20"/>
    </location>
</feature>
<feature type="domain" description="HTH araC/xylS-type" evidence="14">
    <location>
        <begin position="1276"/>
        <end position="1375"/>
    </location>
</feature>
<dbReference type="PRINTS" id="PR00344">
    <property type="entry name" value="BCTRLSENSOR"/>
</dbReference>
<evidence type="ECO:0000256" key="9">
    <source>
        <dbReference type="ARBA" id="ARBA00023015"/>
    </source>
</evidence>
<dbReference type="GO" id="GO:0043565">
    <property type="term" value="F:sequence-specific DNA binding"/>
    <property type="evidence" value="ECO:0007669"/>
    <property type="project" value="InterPro"/>
</dbReference>
<keyword evidence="11" id="KW-0804">Transcription</keyword>
<evidence type="ECO:0000313" key="17">
    <source>
        <dbReference type="EMBL" id="QEC64723.1"/>
    </source>
</evidence>
<dbReference type="Pfam" id="PF02518">
    <property type="entry name" value="HATPase_c"/>
    <property type="match status" value="1"/>
</dbReference>
<dbReference type="RefSeq" id="WP_147033557.1">
    <property type="nucleotide sequence ID" value="NZ_CP042436.1"/>
</dbReference>
<dbReference type="SMART" id="SM00342">
    <property type="entry name" value="HTH_ARAC"/>
    <property type="match status" value="1"/>
</dbReference>
<dbReference type="Pfam" id="PF00072">
    <property type="entry name" value="Response_reg"/>
    <property type="match status" value="1"/>
</dbReference>
<dbReference type="InterPro" id="IPR018062">
    <property type="entry name" value="HTH_AraC-typ_CS"/>
</dbReference>
<dbReference type="Gene3D" id="2.60.40.10">
    <property type="entry name" value="Immunoglobulins"/>
    <property type="match status" value="1"/>
</dbReference>
<dbReference type="GO" id="GO:0000155">
    <property type="term" value="F:phosphorelay sensor kinase activity"/>
    <property type="evidence" value="ECO:0007669"/>
    <property type="project" value="InterPro"/>
</dbReference>
<dbReference type="InterPro" id="IPR011006">
    <property type="entry name" value="CheY-like_superfamily"/>
</dbReference>
<dbReference type="EMBL" id="CP042436">
    <property type="protein sequence ID" value="QEC64723.1"/>
    <property type="molecule type" value="Genomic_DNA"/>
</dbReference>
<evidence type="ECO:0000259" key="16">
    <source>
        <dbReference type="PROSITE" id="PS50110"/>
    </source>
</evidence>
<dbReference type="InterPro" id="IPR018060">
    <property type="entry name" value="HTH_AraC"/>
</dbReference>
<evidence type="ECO:0000256" key="2">
    <source>
        <dbReference type="ARBA" id="ARBA00012438"/>
    </source>
</evidence>
<dbReference type="SUPFAM" id="SSF55874">
    <property type="entry name" value="ATPase domain of HSP90 chaperone/DNA topoisomerase II/histidine kinase"/>
    <property type="match status" value="1"/>
</dbReference>
<evidence type="ECO:0000259" key="15">
    <source>
        <dbReference type="PROSITE" id="PS50109"/>
    </source>
</evidence>
<evidence type="ECO:0000256" key="6">
    <source>
        <dbReference type="ARBA" id="ARBA00022777"/>
    </source>
</evidence>
<name>A0A5B8V1P6_9SPHI</name>
<dbReference type="Gene3D" id="2.130.10.10">
    <property type="entry name" value="YVTN repeat-like/Quinoprotein amine dehydrogenase"/>
    <property type="match status" value="2"/>
</dbReference>
<dbReference type="InterPro" id="IPR009057">
    <property type="entry name" value="Homeodomain-like_sf"/>
</dbReference>
<dbReference type="SUPFAM" id="SSF47384">
    <property type="entry name" value="Homodimeric domain of signal transducing histidine kinase"/>
    <property type="match status" value="1"/>
</dbReference>
<feature type="chain" id="PRO_5022860852" description="histidine kinase" evidence="13">
    <location>
        <begin position="21"/>
        <end position="1391"/>
    </location>
</feature>
<gene>
    <name evidence="17" type="ORF">FRZ54_19870</name>
</gene>
<evidence type="ECO:0000256" key="4">
    <source>
        <dbReference type="ARBA" id="ARBA00022679"/>
    </source>
</evidence>
<keyword evidence="6" id="KW-0418">Kinase</keyword>
<dbReference type="InterPro" id="IPR011123">
    <property type="entry name" value="Y_Y_Y"/>
</dbReference>
<dbReference type="SMART" id="SM00448">
    <property type="entry name" value="REC"/>
    <property type="match status" value="1"/>
</dbReference>
<dbReference type="InterPro" id="IPR005467">
    <property type="entry name" value="His_kinase_dom"/>
</dbReference>
<feature type="domain" description="Histidine kinase" evidence="15">
    <location>
        <begin position="874"/>
        <end position="1097"/>
    </location>
</feature>
<evidence type="ECO:0000256" key="12">
    <source>
        <dbReference type="PROSITE-ProRule" id="PRU00169"/>
    </source>
</evidence>
<keyword evidence="13" id="KW-0732">Signal</keyword>
<dbReference type="PANTHER" id="PTHR43547">
    <property type="entry name" value="TWO-COMPONENT HISTIDINE KINASE"/>
    <property type="match status" value="1"/>
</dbReference>
<evidence type="ECO:0000256" key="3">
    <source>
        <dbReference type="ARBA" id="ARBA00022553"/>
    </source>
</evidence>
<dbReference type="Gene3D" id="3.30.565.10">
    <property type="entry name" value="Histidine kinase-like ATPase, C-terminal domain"/>
    <property type="match status" value="1"/>
</dbReference>
<dbReference type="SUPFAM" id="SSF52172">
    <property type="entry name" value="CheY-like"/>
    <property type="match status" value="1"/>
</dbReference>
<dbReference type="Gene3D" id="1.10.287.130">
    <property type="match status" value="1"/>
</dbReference>
<dbReference type="InterPro" id="IPR001789">
    <property type="entry name" value="Sig_transdc_resp-reg_receiver"/>
</dbReference>
<evidence type="ECO:0000313" key="18">
    <source>
        <dbReference type="Proteomes" id="UP000321479"/>
    </source>
</evidence>
<evidence type="ECO:0000256" key="7">
    <source>
        <dbReference type="ARBA" id="ARBA00022840"/>
    </source>
</evidence>
<keyword evidence="18" id="KW-1185">Reference proteome</keyword>
<dbReference type="FunFam" id="3.30.565.10:FF:000037">
    <property type="entry name" value="Hybrid sensor histidine kinase/response regulator"/>
    <property type="match status" value="1"/>
</dbReference>
<dbReference type="GO" id="GO:0003700">
    <property type="term" value="F:DNA-binding transcription factor activity"/>
    <property type="evidence" value="ECO:0007669"/>
    <property type="project" value="InterPro"/>
</dbReference>
<feature type="domain" description="Response regulatory" evidence="16">
    <location>
        <begin position="1129"/>
        <end position="1244"/>
    </location>
</feature>
<dbReference type="InterPro" id="IPR015943">
    <property type="entry name" value="WD40/YVTN_repeat-like_dom_sf"/>
</dbReference>
<evidence type="ECO:0000256" key="11">
    <source>
        <dbReference type="ARBA" id="ARBA00023163"/>
    </source>
</evidence>
<keyword evidence="9" id="KW-0805">Transcription regulation</keyword>
<evidence type="ECO:0000256" key="1">
    <source>
        <dbReference type="ARBA" id="ARBA00000085"/>
    </source>
</evidence>
<dbReference type="InterPro" id="IPR036890">
    <property type="entry name" value="HATPase_C_sf"/>
</dbReference>
<dbReference type="Pfam" id="PF12833">
    <property type="entry name" value="HTH_18"/>
    <property type="match status" value="1"/>
</dbReference>
<keyword evidence="4" id="KW-0808">Transferase</keyword>
<proteinExistence type="predicted"/>
<dbReference type="SMART" id="SM00388">
    <property type="entry name" value="HisKA"/>
    <property type="match status" value="1"/>
</dbReference>
<evidence type="ECO:0000256" key="5">
    <source>
        <dbReference type="ARBA" id="ARBA00022741"/>
    </source>
</evidence>
<accession>A0A5B8V1P6</accession>